<organism evidence="1 3">
    <name type="scientific">Rhizophagus clarus</name>
    <dbReference type="NCBI Taxonomy" id="94130"/>
    <lineage>
        <taxon>Eukaryota</taxon>
        <taxon>Fungi</taxon>
        <taxon>Fungi incertae sedis</taxon>
        <taxon>Mucoromycota</taxon>
        <taxon>Glomeromycotina</taxon>
        <taxon>Glomeromycetes</taxon>
        <taxon>Glomerales</taxon>
        <taxon>Glomeraceae</taxon>
        <taxon>Rhizophagus</taxon>
    </lineage>
</organism>
<keyword evidence="3" id="KW-1185">Reference proteome</keyword>
<evidence type="ECO:0000313" key="1">
    <source>
        <dbReference type="EMBL" id="GBB99244.1"/>
    </source>
</evidence>
<sequence>MAKLNIDILYFVFEELQDDKKTLYSCLLTNRTCCEIIIPILWRNPWSQIILRKDKSLLNVILSHLSYESKEKLKEQGIKLSRISYQKPLFDYISFCKHLNLKEIFSIVDSVYSVVKPVSLIKKEILILFYNRKIKFTHLYISHYLHIHHIPQARQLFSGLEFLNCSNTMERIDLIGLKEICQSIQELDLNIEKPKNNIGIAKLIQSQKELIKVNFNVTNKEGSCKILENSLVKHANTIQYFRTTKSPITKILSSFVNLIILELTDRFNEKWNCLEDLSLPLLQKLRTTGVPIKVLTNLIKNTNGHLNEISICYVLQSKTANRRIIRTIYQNCPRLKYFCLPIRNDNISELKNLLINCQHLNGLVVPISNEDDYFDWDEMFKILTKSSPIGLFKFKFYFYCNMTIELKSLKYFFDNWKERPPILLKIRKMEGISINNLIKKYKAEGIVAKYNNDFYNWKRSYSTFEWI</sequence>
<evidence type="ECO:0000313" key="3">
    <source>
        <dbReference type="Proteomes" id="UP000247702"/>
    </source>
</evidence>
<reference evidence="2" key="2">
    <citation type="submission" date="2019-10" db="EMBL/GenBank/DDBJ databases">
        <title>Conservation and host-specific expression of non-tandemly repeated heterogenous ribosome RNA gene in arbuscular mycorrhizal fungi.</title>
        <authorList>
            <person name="Maeda T."/>
            <person name="Kobayashi Y."/>
            <person name="Nakagawa T."/>
            <person name="Ezawa T."/>
            <person name="Yamaguchi K."/>
            <person name="Bino T."/>
            <person name="Nishimoto Y."/>
            <person name="Shigenobu S."/>
            <person name="Kawaguchi M."/>
        </authorList>
    </citation>
    <scope>NUCLEOTIDE SEQUENCE</scope>
    <source>
        <strain evidence="2">HR1</strain>
    </source>
</reference>
<dbReference type="AlphaFoldDB" id="A0A2Z6RM21"/>
<dbReference type="Proteomes" id="UP000247702">
    <property type="component" value="Unassembled WGS sequence"/>
</dbReference>
<dbReference type="Proteomes" id="UP000615446">
    <property type="component" value="Unassembled WGS sequence"/>
</dbReference>
<dbReference type="EMBL" id="BLAL01000012">
    <property type="protein sequence ID" value="GES74510.1"/>
    <property type="molecule type" value="Genomic_DNA"/>
</dbReference>
<name>A0A2Z6RM21_9GLOM</name>
<evidence type="ECO:0000313" key="2">
    <source>
        <dbReference type="EMBL" id="GES74510.1"/>
    </source>
</evidence>
<dbReference type="OrthoDB" id="2374791at2759"/>
<accession>A0A2Z6RM21</accession>
<dbReference type="EMBL" id="BEXD01002735">
    <property type="protein sequence ID" value="GBB99244.1"/>
    <property type="molecule type" value="Genomic_DNA"/>
</dbReference>
<gene>
    <name evidence="2" type="ORF">RCL2_000198800</name>
    <name evidence="1" type="ORF">RclHR1_03460013</name>
</gene>
<evidence type="ECO:0008006" key="4">
    <source>
        <dbReference type="Google" id="ProtNLM"/>
    </source>
</evidence>
<comment type="caution">
    <text evidence="1">The sequence shown here is derived from an EMBL/GenBank/DDBJ whole genome shotgun (WGS) entry which is preliminary data.</text>
</comment>
<proteinExistence type="predicted"/>
<reference evidence="1 3" key="1">
    <citation type="submission" date="2017-11" db="EMBL/GenBank/DDBJ databases">
        <title>The genome of Rhizophagus clarus HR1 reveals common genetic basis of auxotrophy among arbuscular mycorrhizal fungi.</title>
        <authorList>
            <person name="Kobayashi Y."/>
        </authorList>
    </citation>
    <scope>NUCLEOTIDE SEQUENCE [LARGE SCALE GENOMIC DNA]</scope>
    <source>
        <strain evidence="1 3">HR1</strain>
    </source>
</reference>
<protein>
    <recommendedName>
        <fullName evidence="4">F-box domain-containing protein</fullName>
    </recommendedName>
</protein>